<dbReference type="InterPro" id="IPR051465">
    <property type="entry name" value="Cell_Envelope_Struct_Comp"/>
</dbReference>
<feature type="chain" id="PRO_5043666591" evidence="1">
    <location>
        <begin position="23"/>
        <end position="517"/>
    </location>
</feature>
<evidence type="ECO:0000256" key="1">
    <source>
        <dbReference type="SAM" id="SignalP"/>
    </source>
</evidence>
<dbReference type="EMBL" id="JANFYT010000013">
    <property type="protein sequence ID" value="MCQ4814199.1"/>
    <property type="molecule type" value="Genomic_DNA"/>
</dbReference>
<dbReference type="Pfam" id="PF00395">
    <property type="entry name" value="SLH"/>
    <property type="match status" value="1"/>
</dbReference>
<dbReference type="PANTHER" id="PTHR43308">
    <property type="entry name" value="OUTER MEMBRANE PROTEIN ALPHA-RELATED"/>
    <property type="match status" value="1"/>
</dbReference>
<keyword evidence="1" id="KW-0732">Signal</keyword>
<feature type="signal peptide" evidence="1">
    <location>
        <begin position="1"/>
        <end position="22"/>
    </location>
</feature>
<gene>
    <name evidence="3" type="ORF">NE630_07120</name>
</gene>
<evidence type="ECO:0000313" key="3">
    <source>
        <dbReference type="EMBL" id="MCQ4814199.1"/>
    </source>
</evidence>
<evidence type="ECO:0000313" key="4">
    <source>
        <dbReference type="Proteomes" id="UP001205919"/>
    </source>
</evidence>
<dbReference type="InterPro" id="IPR001119">
    <property type="entry name" value="SLH_dom"/>
</dbReference>
<accession>A0AAW5K854</accession>
<dbReference type="PROSITE" id="PS51272">
    <property type="entry name" value="SLH"/>
    <property type="match status" value="1"/>
</dbReference>
<organism evidence="3 4">
    <name type="scientific">Cloacibacillus evryensis</name>
    <dbReference type="NCBI Taxonomy" id="508460"/>
    <lineage>
        <taxon>Bacteria</taxon>
        <taxon>Thermotogati</taxon>
        <taxon>Synergistota</taxon>
        <taxon>Synergistia</taxon>
        <taxon>Synergistales</taxon>
        <taxon>Synergistaceae</taxon>
        <taxon>Cloacibacillus</taxon>
    </lineage>
</organism>
<reference evidence="3 4" key="1">
    <citation type="submission" date="2022-06" db="EMBL/GenBank/DDBJ databases">
        <title>Isolation of gut microbiota from human fecal samples.</title>
        <authorList>
            <person name="Pamer E.G."/>
            <person name="Barat B."/>
            <person name="Waligurski E."/>
            <person name="Medina S."/>
            <person name="Paddock L."/>
            <person name="Mostad J."/>
        </authorList>
    </citation>
    <scope>NUCLEOTIDE SEQUENCE [LARGE SCALE GENOMIC DNA]</scope>
    <source>
        <strain evidence="3 4">DFI.9.90</strain>
    </source>
</reference>
<keyword evidence="4" id="KW-1185">Reference proteome</keyword>
<comment type="caution">
    <text evidence="3">The sequence shown here is derived from an EMBL/GenBank/DDBJ whole genome shotgun (WGS) entry which is preliminary data.</text>
</comment>
<proteinExistence type="predicted"/>
<dbReference type="SUPFAM" id="SSF56935">
    <property type="entry name" value="Porins"/>
    <property type="match status" value="1"/>
</dbReference>
<dbReference type="Proteomes" id="UP001205919">
    <property type="component" value="Unassembled WGS sequence"/>
</dbReference>
<dbReference type="PANTHER" id="PTHR43308:SF1">
    <property type="entry name" value="OUTER MEMBRANE PROTEIN ALPHA"/>
    <property type="match status" value="1"/>
</dbReference>
<protein>
    <submittedName>
        <fullName evidence="3">S-layer homology domain-containing protein</fullName>
    </submittedName>
</protein>
<dbReference type="AlphaFoldDB" id="A0AAW5K854"/>
<feature type="domain" description="SLH" evidence="2">
    <location>
        <begin position="23"/>
        <end position="86"/>
    </location>
</feature>
<sequence length="517" mass="58772">MKRLITVLLVLFAIAISTPSLAATNPFMDVPQGHWAYDAIGLLASRGIVSGYQNGTFKGGQTSTRYEIASSVARALAVFDADKADKQELELLKKLATEFKDELDTLGVQINKIDKRVATLEENFGGWKLRGQFRFSANFGGGDNKGKYSANGKHDVEFRKDRFRLMLTKQIDENTSFYAQFRGGDDTAGIGQTGRGDIPGFNIRDIYIDTKLPYDIDFRFGRFNVDFETERGLYIDCEPIFGDYRTDAFRFRKSWGNFVTTAIIGRNAQFDNIIFDSTDYMDLAEKFEGAYMNYVFDIFWQPNEKFFAGANGYWFVGDELENSEDYDFSTYGIYASYNLTPAIALQGIFYWQNQDAALTKIRNTNATKSNPTAWKAILDIKQDILKFSGLRFEYVQHDNTFLGYRNPYSFTADNGASPSIGDNMPWNDGSSTLFFIYASQKWSDKWSSYIRYQQADYDTEGLSNAKGYGTGITYQYTPAVSFRLAYDVLDYGEGNIWNANTNNGKDHVLQFRTTINF</sequence>
<name>A0AAW5K854_9BACT</name>
<evidence type="ECO:0000259" key="2">
    <source>
        <dbReference type="PROSITE" id="PS51272"/>
    </source>
</evidence>
<dbReference type="RefSeq" id="WP_008709887.1">
    <property type="nucleotide sequence ID" value="NZ_CABKQM010000005.1"/>
</dbReference>